<comment type="caution">
    <text evidence="2">The sequence shown here is derived from an EMBL/GenBank/DDBJ whole genome shotgun (WGS) entry which is preliminary data.</text>
</comment>
<name>A0A699HJS2_TANCI</name>
<organism evidence="2">
    <name type="scientific">Tanacetum cinerariifolium</name>
    <name type="common">Dalmatian daisy</name>
    <name type="synonym">Chrysanthemum cinerariifolium</name>
    <dbReference type="NCBI Taxonomy" id="118510"/>
    <lineage>
        <taxon>Eukaryota</taxon>
        <taxon>Viridiplantae</taxon>
        <taxon>Streptophyta</taxon>
        <taxon>Embryophyta</taxon>
        <taxon>Tracheophyta</taxon>
        <taxon>Spermatophyta</taxon>
        <taxon>Magnoliopsida</taxon>
        <taxon>eudicotyledons</taxon>
        <taxon>Gunneridae</taxon>
        <taxon>Pentapetalae</taxon>
        <taxon>asterids</taxon>
        <taxon>campanulids</taxon>
        <taxon>Asterales</taxon>
        <taxon>Asteraceae</taxon>
        <taxon>Asteroideae</taxon>
        <taxon>Anthemideae</taxon>
        <taxon>Anthemidinae</taxon>
        <taxon>Tanacetum</taxon>
    </lineage>
</organism>
<sequence length="510" mass="56682">MTTVTSTTLTVNPSLVTKEKFVEPSLFGAGSSSAGGTDPITGVFLDLTSSESCLDDSRICYEMVDEFAPLKFFTSIRGMKHDQLFTEFSVGVARQMSLSADVRMRAEYNVKEKRRLKSMVESQGELLKAIEEEIESPKAWLLLREAKAIEAIRLHAKASNFETLEKSLRDETNALREPNVILKKKRNALDVKVMELEALARSKERELTDLNAMITSVKSQNNSLADRVHELKISSSRHQEKVTVYENCMEQLKKFQDDRMKIIEDKFDKVYTNFVEMALHLEDKFHPHLLTTISSRRWLLTHGIELAVANCLNSPEYLCPLGVAIGKAIKKGMEDGLSAGITHGKEGRVLSVVATYNPFVEVNYIYALQQLQNMNFSLLTRLKSSKDASIEVFMNILCLEGPFSEKLRLNELQPNVDQLMVHIHHSPNQVVSATALSLALDVSSTEGTSNIVAVHVDTTMVQSITFASATTIAPISVDNYDVMGADDQAVAGENAASFPSVDDAKLNIPQ</sequence>
<dbReference type="AlphaFoldDB" id="A0A699HJS2"/>
<proteinExistence type="predicted"/>
<gene>
    <name evidence="2" type="ORF">Tci_366246</name>
</gene>
<evidence type="ECO:0000256" key="1">
    <source>
        <dbReference type="SAM" id="Coils"/>
    </source>
</evidence>
<feature type="coiled-coil region" evidence="1">
    <location>
        <begin position="186"/>
        <end position="213"/>
    </location>
</feature>
<accession>A0A699HJS2</accession>
<evidence type="ECO:0008006" key="3">
    <source>
        <dbReference type="Google" id="ProtNLM"/>
    </source>
</evidence>
<keyword evidence="1" id="KW-0175">Coiled coil</keyword>
<evidence type="ECO:0000313" key="2">
    <source>
        <dbReference type="EMBL" id="GEX94271.1"/>
    </source>
</evidence>
<reference evidence="2" key="1">
    <citation type="journal article" date="2019" name="Sci. Rep.">
        <title>Draft genome of Tanacetum cinerariifolium, the natural source of mosquito coil.</title>
        <authorList>
            <person name="Yamashiro T."/>
            <person name="Shiraishi A."/>
            <person name="Satake H."/>
            <person name="Nakayama K."/>
        </authorList>
    </citation>
    <scope>NUCLEOTIDE SEQUENCE</scope>
</reference>
<protein>
    <recommendedName>
        <fullName evidence="3">Transposase (Putative), gypsy type</fullName>
    </recommendedName>
</protein>
<dbReference type="EMBL" id="BKCJ010140623">
    <property type="protein sequence ID" value="GEX94271.1"/>
    <property type="molecule type" value="Genomic_DNA"/>
</dbReference>